<dbReference type="EMBL" id="CP072649">
    <property type="protein sequence ID" value="QUW04021.1"/>
    <property type="molecule type" value="Genomic_DNA"/>
</dbReference>
<protein>
    <submittedName>
        <fullName evidence="2">Uncharacterized protein</fullName>
    </submittedName>
</protein>
<keyword evidence="3" id="KW-1185">Reference proteome</keyword>
<organism evidence="2 3">
    <name type="scientific">Chloracidobacterium validum</name>
    <dbReference type="NCBI Taxonomy" id="2821543"/>
    <lineage>
        <taxon>Bacteria</taxon>
        <taxon>Pseudomonadati</taxon>
        <taxon>Acidobacteriota</taxon>
        <taxon>Terriglobia</taxon>
        <taxon>Terriglobales</taxon>
        <taxon>Acidobacteriaceae</taxon>
        <taxon>Chloracidobacterium</taxon>
    </lineage>
</organism>
<feature type="transmembrane region" description="Helical" evidence="1">
    <location>
        <begin position="12"/>
        <end position="40"/>
    </location>
</feature>
<keyword evidence="1" id="KW-0472">Membrane</keyword>
<evidence type="ECO:0000256" key="1">
    <source>
        <dbReference type="SAM" id="Phobius"/>
    </source>
</evidence>
<dbReference type="RefSeq" id="WP_211429910.1">
    <property type="nucleotide sequence ID" value="NZ_CP072649.1"/>
</dbReference>
<keyword evidence="1" id="KW-1133">Transmembrane helix</keyword>
<sequence length="753" mass="81122">MLLPSRRLSVANLLAVQVVAARVAAGVVLCLGMAGVWGWAVIQRGLTSAHAQTQAPQPPPRGCAMPGGSTQVLTSSYYWVASDVETTLLLNNKSPQPLTVQPTLFALDGRRHRAPPLTIAGQSFRVVPLAELGAREGTAFGSGSVALAFEGAPLVLGAQVEMKDRRGRLVSDRLSDARVSLATTWLAGVYRLPRGGALKVAVTNVTERPVGVRVRVDGKDGKGVRFELGGRATRLVDVGLALGEVPRSGGVVVESDEVGAVRANGWVWNAAGYVSVVSFMDLGRARDGVWHANGVRVRPLVKGKVTPYVTVHNFGARESEVRGWLVGRVGEAMARRELETVRLGAGETRTLAVVLSEEERRGMQIAGIELAYGSGAGTIGAAVDVEREDGARGYRVPVVDREMIPSATGSYPVRLGMDENTVVYLKNTTDKEVRYHASVRFERGEDYGFGQAKLGPGETVMIDLRRVELMEQPDARGERMPSWCERGQFFWSVQGVETKGMVGRAEYLDSRTEASSTYACYNCCGDLFGSGWITGPGALGVTQVRPYRAFEQYLTCYGGLHVPQLAWVQTWEYSSANGAGAVVQAGQSEAEVSGNHIGEMALLARWTAYDCNLGSFWHTAWFPVQVKPLVTLQSVGPFNPATITAGNTSKCRVTVSVDGFTANLTSLSVSVNVVKQNMIGFGQVSVPQPHRTIKVFASQATKSEEVEFVSQFDINMTDVVTVRGQARIVPSPDYVIEPPDVKVSPDRLTVNKP</sequence>
<gene>
    <name evidence="2" type="ORF">J8C06_13280</name>
</gene>
<evidence type="ECO:0000313" key="2">
    <source>
        <dbReference type="EMBL" id="QUW04021.1"/>
    </source>
</evidence>
<name>A0ABX8BBI3_9BACT</name>
<dbReference type="Proteomes" id="UP000676506">
    <property type="component" value="Chromosome 2"/>
</dbReference>
<evidence type="ECO:0000313" key="3">
    <source>
        <dbReference type="Proteomes" id="UP000676506"/>
    </source>
</evidence>
<proteinExistence type="predicted"/>
<reference evidence="2 3" key="1">
    <citation type="submission" date="2021-03" db="EMBL/GenBank/DDBJ databases">
        <title>Genomic and phenotypic characterization of Chloracidobacterium isolates provides evidence for multiple species.</title>
        <authorList>
            <person name="Saini M.K."/>
            <person name="Costas A.M.G."/>
            <person name="Tank M."/>
            <person name="Bryant D.A."/>
        </authorList>
    </citation>
    <scope>NUCLEOTIDE SEQUENCE [LARGE SCALE GENOMIC DNA]</scope>
    <source>
        <strain evidence="2 3">BV2-C</strain>
    </source>
</reference>
<accession>A0ABX8BBI3</accession>
<keyword evidence="1" id="KW-0812">Transmembrane</keyword>